<evidence type="ECO:0000256" key="5">
    <source>
        <dbReference type="ARBA" id="ARBA00022496"/>
    </source>
</evidence>
<comment type="subcellular location">
    <subcellularLocation>
        <location evidence="1 14">Cell outer membrane</location>
        <topology evidence="1 14">Multi-pass membrane protein</topology>
    </subcellularLocation>
</comment>
<keyword evidence="8" id="KW-0408">Iron</keyword>
<dbReference type="GO" id="GO:0009279">
    <property type="term" value="C:cell outer membrane"/>
    <property type="evidence" value="ECO:0007669"/>
    <property type="project" value="UniProtKB-SubCell"/>
</dbReference>
<dbReference type="Gene3D" id="2.40.170.20">
    <property type="entry name" value="TonB-dependent receptor, beta-barrel domain"/>
    <property type="match status" value="1"/>
</dbReference>
<dbReference type="PROSITE" id="PS01156">
    <property type="entry name" value="TONB_DEPENDENT_REC_2"/>
    <property type="match status" value="1"/>
</dbReference>
<keyword evidence="3 14" id="KW-0813">Transport</keyword>
<dbReference type="InterPro" id="IPR011662">
    <property type="entry name" value="Secretin/TonB_short_N"/>
</dbReference>
<evidence type="ECO:0000256" key="4">
    <source>
        <dbReference type="ARBA" id="ARBA00022452"/>
    </source>
</evidence>
<evidence type="ECO:0000256" key="10">
    <source>
        <dbReference type="ARBA" id="ARBA00023077"/>
    </source>
</evidence>
<dbReference type="InterPro" id="IPR000531">
    <property type="entry name" value="Beta-barrel_TonB"/>
</dbReference>
<dbReference type="InterPro" id="IPR036942">
    <property type="entry name" value="Beta-barrel_TonB_sf"/>
</dbReference>
<dbReference type="InterPro" id="IPR039426">
    <property type="entry name" value="TonB-dep_rcpt-like"/>
</dbReference>
<organism evidence="18 19">
    <name type="scientific">Zavarzinia compransoris</name>
    <dbReference type="NCBI Taxonomy" id="1264899"/>
    <lineage>
        <taxon>Bacteria</taxon>
        <taxon>Pseudomonadati</taxon>
        <taxon>Pseudomonadota</taxon>
        <taxon>Alphaproteobacteria</taxon>
        <taxon>Rhodospirillales</taxon>
        <taxon>Zavarziniaceae</taxon>
        <taxon>Zavarzinia</taxon>
    </lineage>
</organism>
<evidence type="ECO:0000256" key="7">
    <source>
        <dbReference type="ARBA" id="ARBA00022729"/>
    </source>
</evidence>
<dbReference type="InterPro" id="IPR010105">
    <property type="entry name" value="TonB_sidphr_rcpt"/>
</dbReference>
<keyword evidence="12 18" id="KW-0675">Receptor</keyword>
<dbReference type="RefSeq" id="WP_109920312.1">
    <property type="nucleotide sequence ID" value="NZ_QGLF01000002.1"/>
</dbReference>
<evidence type="ECO:0000256" key="15">
    <source>
        <dbReference type="PROSITE-ProRule" id="PRU10144"/>
    </source>
</evidence>
<evidence type="ECO:0000313" key="18">
    <source>
        <dbReference type="EMBL" id="PWR21667.1"/>
    </source>
</evidence>
<dbReference type="InterPro" id="IPR010917">
    <property type="entry name" value="TonB_rcpt_CS"/>
</dbReference>
<reference evidence="19" key="1">
    <citation type="submission" date="2018-05" db="EMBL/GenBank/DDBJ databases">
        <title>Zavarzinia sp. HR-AS.</title>
        <authorList>
            <person name="Lee Y."/>
            <person name="Jeon C.O."/>
        </authorList>
    </citation>
    <scope>NUCLEOTIDE SEQUENCE [LARGE SCALE GENOMIC DNA]</scope>
    <source>
        <strain evidence="19">DSM 1231</strain>
    </source>
</reference>
<evidence type="ECO:0000256" key="13">
    <source>
        <dbReference type="ARBA" id="ARBA00023237"/>
    </source>
</evidence>
<dbReference type="Pfam" id="PF07660">
    <property type="entry name" value="STN"/>
    <property type="match status" value="1"/>
</dbReference>
<dbReference type="PANTHER" id="PTHR32552">
    <property type="entry name" value="FERRICHROME IRON RECEPTOR-RELATED"/>
    <property type="match status" value="1"/>
</dbReference>
<accession>A0A317E3Q7</accession>
<dbReference type="CDD" id="cd01347">
    <property type="entry name" value="ligand_gated_channel"/>
    <property type="match status" value="1"/>
</dbReference>
<evidence type="ECO:0000256" key="1">
    <source>
        <dbReference type="ARBA" id="ARBA00004571"/>
    </source>
</evidence>
<keyword evidence="6 14" id="KW-0812">Transmembrane</keyword>
<dbReference type="SUPFAM" id="SSF56935">
    <property type="entry name" value="Porins"/>
    <property type="match status" value="1"/>
</dbReference>
<keyword evidence="13 14" id="KW-0998">Cell outer membrane</keyword>
<keyword evidence="19" id="KW-1185">Reference proteome</keyword>
<evidence type="ECO:0000256" key="2">
    <source>
        <dbReference type="ARBA" id="ARBA00009810"/>
    </source>
</evidence>
<dbReference type="SMART" id="SM00965">
    <property type="entry name" value="STN"/>
    <property type="match status" value="1"/>
</dbReference>
<dbReference type="Pfam" id="PF07715">
    <property type="entry name" value="Plug"/>
    <property type="match status" value="1"/>
</dbReference>
<keyword evidence="7" id="KW-0732">Signal</keyword>
<evidence type="ECO:0000259" key="17">
    <source>
        <dbReference type="SMART" id="SM00965"/>
    </source>
</evidence>
<keyword evidence="9" id="KW-0406">Ion transport</keyword>
<feature type="domain" description="Secretin/TonB short N-terminal" evidence="17">
    <location>
        <begin position="67"/>
        <end position="118"/>
    </location>
</feature>
<dbReference type="GO" id="GO:0038023">
    <property type="term" value="F:signaling receptor activity"/>
    <property type="evidence" value="ECO:0007669"/>
    <property type="project" value="InterPro"/>
</dbReference>
<dbReference type="Pfam" id="PF00593">
    <property type="entry name" value="TonB_dep_Rec_b-barrel"/>
    <property type="match status" value="1"/>
</dbReference>
<keyword evidence="4 14" id="KW-1134">Transmembrane beta strand</keyword>
<dbReference type="NCBIfam" id="TIGR01783">
    <property type="entry name" value="TonB-siderophor"/>
    <property type="match status" value="1"/>
</dbReference>
<evidence type="ECO:0000256" key="3">
    <source>
        <dbReference type="ARBA" id="ARBA00022448"/>
    </source>
</evidence>
<dbReference type="PROSITE" id="PS52016">
    <property type="entry name" value="TONB_DEPENDENT_REC_3"/>
    <property type="match status" value="1"/>
</dbReference>
<sequence length="805" mass="86564">MRSRPRSPPGSGGRSPGGYWAAAILAASTLIQAQPAGAQAQPAAIAFDLPAQDLNRALLALSRRAGLQIFYDVAKVDGLTAPEVRGRMPVGDALDRLLAGTGLSYRFVGRDAVALDGRPAPDAPGVAGDAEMLDTIVVEAERPGSGYGATTAVRAPMAPADSPQTEAVVTRQVIRDRAMTSLADALRVMPGTGVAQGEGNRDTSILRGYSSTADFFVDGLRDDVEYYRDLYNVERVESLAGPHAVFFGRGGTGGVINRVTRRADGTEVATLDLQAGSWGERRATVDAGTALAGAAAVRVIGLHEESEGFREAFRLKRQGINPTVTLGLDRPTSIAFGYEHFRDERTADRGVPSFEGAPLAVDIATFFGDPDQSVSTLALDSLTLDLGHDFGGGLRLESRNRYAVYDKSFRNVFPRAVDPAGTMVAIAAYSGATRRENLFSQTELGFSLEGDVTHDIVAGIEFGRQRTDNRRETGFFDSIAYGQPSVMVPVDDPRSRLPITFRPGPTDPVNGGTAVTRALYVQDRIGITDDLFAVVGLRYEVFSLDFEDRRDGRWLSADDEFLSPRLSLAYKPAAAWTLYATYSRSYLPRAGSQLASLTLRNEALAPERATNYELGAKWQIAPDLLGTAAVYRTERSNVEAVDPADPARSLLVDGQRTLGAEVSLSGSIAPGLAVTASYAYQDARIESDHLPVSIRPAPVLAGARVGQVPRHSASLWARYDFDETWGMALGLSYRDGMYTSNSNQVALPGFLRTDAALYLALDDAVRAQVNVENVFDVRYYTAAHGDNNIMPGAPRSLRFGVTVDF</sequence>
<dbReference type="InterPro" id="IPR037066">
    <property type="entry name" value="Plug_dom_sf"/>
</dbReference>
<dbReference type="PANTHER" id="PTHR32552:SF68">
    <property type="entry name" value="FERRICHROME OUTER MEMBRANE TRANSPORTER_PHAGE RECEPTOR"/>
    <property type="match status" value="1"/>
</dbReference>
<evidence type="ECO:0000256" key="11">
    <source>
        <dbReference type="ARBA" id="ARBA00023136"/>
    </source>
</evidence>
<dbReference type="GO" id="GO:0015344">
    <property type="term" value="F:siderophore uptake transmembrane transporter activity"/>
    <property type="evidence" value="ECO:0007669"/>
    <property type="project" value="TreeGrafter"/>
</dbReference>
<evidence type="ECO:0000256" key="14">
    <source>
        <dbReference type="PROSITE-ProRule" id="PRU01360"/>
    </source>
</evidence>
<gene>
    <name evidence="18" type="ORF">DKG75_06605</name>
</gene>
<evidence type="ECO:0000256" key="8">
    <source>
        <dbReference type="ARBA" id="ARBA00023004"/>
    </source>
</evidence>
<comment type="caution">
    <text evidence="18">The sequence shown here is derived from an EMBL/GenBank/DDBJ whole genome shotgun (WGS) entry which is preliminary data.</text>
</comment>
<evidence type="ECO:0000256" key="12">
    <source>
        <dbReference type="ARBA" id="ARBA00023170"/>
    </source>
</evidence>
<evidence type="ECO:0000256" key="16">
    <source>
        <dbReference type="RuleBase" id="RU003357"/>
    </source>
</evidence>
<evidence type="ECO:0000313" key="19">
    <source>
        <dbReference type="Proteomes" id="UP000246077"/>
    </source>
</evidence>
<dbReference type="OrthoDB" id="9760333at2"/>
<evidence type="ECO:0000256" key="9">
    <source>
        <dbReference type="ARBA" id="ARBA00023065"/>
    </source>
</evidence>
<feature type="short sequence motif" description="TonB C-terminal box" evidence="15">
    <location>
        <begin position="788"/>
        <end position="805"/>
    </location>
</feature>
<keyword evidence="5" id="KW-0410">Iron transport</keyword>
<name>A0A317E3Q7_9PROT</name>
<dbReference type="EMBL" id="QGLF01000002">
    <property type="protein sequence ID" value="PWR21667.1"/>
    <property type="molecule type" value="Genomic_DNA"/>
</dbReference>
<comment type="similarity">
    <text evidence="2 14 16">Belongs to the TonB-dependent receptor family.</text>
</comment>
<dbReference type="AlphaFoldDB" id="A0A317E3Q7"/>
<dbReference type="GO" id="GO:0015891">
    <property type="term" value="P:siderophore transport"/>
    <property type="evidence" value="ECO:0007669"/>
    <property type="project" value="InterPro"/>
</dbReference>
<proteinExistence type="inferred from homology"/>
<keyword evidence="10 16" id="KW-0798">TonB box</keyword>
<dbReference type="InterPro" id="IPR012910">
    <property type="entry name" value="Plug_dom"/>
</dbReference>
<dbReference type="Gene3D" id="3.55.50.30">
    <property type="match status" value="1"/>
</dbReference>
<dbReference type="Gene3D" id="2.170.130.10">
    <property type="entry name" value="TonB-dependent receptor, plug domain"/>
    <property type="match status" value="1"/>
</dbReference>
<evidence type="ECO:0000256" key="6">
    <source>
        <dbReference type="ARBA" id="ARBA00022692"/>
    </source>
</evidence>
<dbReference type="Proteomes" id="UP000246077">
    <property type="component" value="Unassembled WGS sequence"/>
</dbReference>
<keyword evidence="11 14" id="KW-0472">Membrane</keyword>
<protein>
    <submittedName>
        <fullName evidence="18">TonB-dependent siderophore receptor</fullName>
    </submittedName>
</protein>